<reference evidence="1 2" key="1">
    <citation type="submission" date="2019-09" db="EMBL/GenBank/DDBJ databases">
        <title>Ecophysiology of the spiral-shaped methanotroph Methylospira mobilis as revealed by the complete genome sequence.</title>
        <authorList>
            <person name="Oshkin I.Y."/>
            <person name="Dedysh S.N."/>
            <person name="Miroshnikov K."/>
            <person name="Danilova O.V."/>
            <person name="Hakobyan A."/>
            <person name="Liesack W."/>
        </authorList>
    </citation>
    <scope>NUCLEOTIDE SEQUENCE [LARGE SCALE GENOMIC DNA]</scope>
    <source>
        <strain evidence="1 2">Shm1</strain>
    </source>
</reference>
<organism evidence="1 2">
    <name type="scientific">Candidatus Methylospira mobilis</name>
    <dbReference type="NCBI Taxonomy" id="1808979"/>
    <lineage>
        <taxon>Bacteria</taxon>
        <taxon>Pseudomonadati</taxon>
        <taxon>Pseudomonadota</taxon>
        <taxon>Gammaproteobacteria</taxon>
        <taxon>Methylococcales</taxon>
        <taxon>Methylococcaceae</taxon>
        <taxon>Candidatus Methylospira</taxon>
    </lineage>
</organism>
<dbReference type="KEGG" id="mmob:F6R98_11310"/>
<dbReference type="InParanoid" id="A0A5Q0BN11"/>
<protein>
    <submittedName>
        <fullName evidence="1">Uncharacterized protein</fullName>
    </submittedName>
</protein>
<keyword evidence="2" id="KW-1185">Reference proteome</keyword>
<dbReference type="AlphaFoldDB" id="A0A5Q0BN11"/>
<evidence type="ECO:0000313" key="2">
    <source>
        <dbReference type="Proteomes" id="UP000325755"/>
    </source>
</evidence>
<name>A0A5Q0BN11_9GAMM</name>
<evidence type="ECO:0000313" key="1">
    <source>
        <dbReference type="EMBL" id="QFY43136.1"/>
    </source>
</evidence>
<accession>A0A5Q0BN11</accession>
<dbReference type="RefSeq" id="WP_153249118.1">
    <property type="nucleotide sequence ID" value="NZ_CP044205.1"/>
</dbReference>
<dbReference type="Proteomes" id="UP000325755">
    <property type="component" value="Chromosome"/>
</dbReference>
<gene>
    <name evidence="1" type="ORF">F6R98_11310</name>
</gene>
<dbReference type="EMBL" id="CP044205">
    <property type="protein sequence ID" value="QFY43136.1"/>
    <property type="molecule type" value="Genomic_DNA"/>
</dbReference>
<sequence>MKFELPHRDSGYYPQVVLTLNGIPDEKIFHIEHGLMHPVDIFVTTFNDATESASRLTKRINSIILLKKENEDIRLEEIDDIRVDIFNFLFFSANFIEACQSIIKSLFEKNSKQAGKAAREFNGLTIEYRAHVSKIINFIKHQHRRIRPITGAWGNKIIVGYYVEGVVAANVIGPDPEVHPDSNSAISLNRDIPYHVVNLYFMCSCLDTIVRKHIKVAQIAQPNLDGNKIFSLLQEISKIPLNYFPNEINKSIPLISTHTSPSDRALLEYPGRKKAENRKPHNMNISLTSIMGVRSRSLKLPYSPIDS</sequence>
<dbReference type="OrthoDB" id="2989138at2"/>
<proteinExistence type="predicted"/>